<feature type="domain" description="Tyr recombinase" evidence="4">
    <location>
        <begin position="101"/>
        <end position="297"/>
    </location>
</feature>
<dbReference type="Pfam" id="PF00589">
    <property type="entry name" value="Phage_integrase"/>
    <property type="match status" value="1"/>
</dbReference>
<reference evidence="5" key="1">
    <citation type="submission" date="2021-01" db="EMBL/GenBank/DDBJ databases">
        <title>Whole genome shotgun sequence of Sphaerimonospora thailandensis NBRC 107569.</title>
        <authorList>
            <person name="Komaki H."/>
            <person name="Tamura T."/>
        </authorList>
    </citation>
    <scope>NUCLEOTIDE SEQUENCE</scope>
    <source>
        <strain evidence="5">NBRC 107569</strain>
    </source>
</reference>
<dbReference type="GO" id="GO:0003677">
    <property type="term" value="F:DNA binding"/>
    <property type="evidence" value="ECO:0007669"/>
    <property type="project" value="UniProtKB-KW"/>
</dbReference>
<dbReference type="InterPro" id="IPR013762">
    <property type="entry name" value="Integrase-like_cat_sf"/>
</dbReference>
<evidence type="ECO:0000256" key="2">
    <source>
        <dbReference type="ARBA" id="ARBA00023125"/>
    </source>
</evidence>
<comment type="similarity">
    <text evidence="1">Belongs to the 'phage' integrase family.</text>
</comment>
<organism evidence="5 6">
    <name type="scientific">Sphaerimonospora thailandensis</name>
    <dbReference type="NCBI Taxonomy" id="795644"/>
    <lineage>
        <taxon>Bacteria</taxon>
        <taxon>Bacillati</taxon>
        <taxon>Actinomycetota</taxon>
        <taxon>Actinomycetes</taxon>
        <taxon>Streptosporangiales</taxon>
        <taxon>Streptosporangiaceae</taxon>
        <taxon>Sphaerimonospora</taxon>
    </lineage>
</organism>
<dbReference type="SUPFAM" id="SSF56349">
    <property type="entry name" value="DNA breaking-rejoining enzymes"/>
    <property type="match status" value="1"/>
</dbReference>
<accession>A0A8J3W280</accession>
<keyword evidence="2" id="KW-0238">DNA-binding</keyword>
<dbReference type="EMBL" id="BOOG01000110">
    <property type="protein sequence ID" value="GIH73532.1"/>
    <property type="molecule type" value="Genomic_DNA"/>
</dbReference>
<dbReference type="InterPro" id="IPR002104">
    <property type="entry name" value="Integrase_catalytic"/>
</dbReference>
<dbReference type="Gene3D" id="1.10.443.10">
    <property type="entry name" value="Intergrase catalytic core"/>
    <property type="match status" value="1"/>
</dbReference>
<dbReference type="RefSeq" id="WP_204019163.1">
    <property type="nucleotide sequence ID" value="NZ_BOOG01000110.1"/>
</dbReference>
<dbReference type="GO" id="GO:0006310">
    <property type="term" value="P:DNA recombination"/>
    <property type="evidence" value="ECO:0007669"/>
    <property type="project" value="UniProtKB-KW"/>
</dbReference>
<evidence type="ECO:0000313" key="5">
    <source>
        <dbReference type="EMBL" id="GIH73532.1"/>
    </source>
</evidence>
<keyword evidence="6" id="KW-1185">Reference proteome</keyword>
<dbReference type="InterPro" id="IPR011010">
    <property type="entry name" value="DNA_brk_join_enz"/>
</dbReference>
<evidence type="ECO:0000256" key="3">
    <source>
        <dbReference type="ARBA" id="ARBA00023172"/>
    </source>
</evidence>
<evidence type="ECO:0000313" key="6">
    <source>
        <dbReference type="Proteomes" id="UP000610966"/>
    </source>
</evidence>
<sequence>MSPGLRAAIPVYLAGRRARGYRLDRHEQLLEAFLDSLEARGETRITVPAAVAFATASPGTRVWHAQRLAAVRSFAGYVHGRDPAAADPVPDGLIPARPVRRIPYLYSGEETVRLMAAAAALSPAMLAASMRTLIGLLASTGIRSGEAGALDTKDLDIAGQVLAVTGKHGRTRLIALHPTTAAALAGYLQIWAGHAAPGTSALLIGQAGRRLNLNTARAIFRSLATGCSLAPQPGCGFPQLHDFRHAFAVSTLINAHSQGRDVDACIATLATHLGHVSPAHTYWYLTVTPALADAVSERAALYYQGGNRR</sequence>
<dbReference type="PANTHER" id="PTHR30349:SF41">
    <property type="entry name" value="INTEGRASE_RECOMBINASE PROTEIN MJ0367-RELATED"/>
    <property type="match status" value="1"/>
</dbReference>
<gene>
    <name evidence="5" type="ORF">Mth01_57850</name>
</gene>
<proteinExistence type="inferred from homology"/>
<dbReference type="PANTHER" id="PTHR30349">
    <property type="entry name" value="PHAGE INTEGRASE-RELATED"/>
    <property type="match status" value="1"/>
</dbReference>
<dbReference type="Proteomes" id="UP000610966">
    <property type="component" value="Unassembled WGS sequence"/>
</dbReference>
<dbReference type="InterPro" id="IPR050090">
    <property type="entry name" value="Tyrosine_recombinase_XerCD"/>
</dbReference>
<evidence type="ECO:0000256" key="1">
    <source>
        <dbReference type="ARBA" id="ARBA00008857"/>
    </source>
</evidence>
<comment type="caution">
    <text evidence="5">The sequence shown here is derived from an EMBL/GenBank/DDBJ whole genome shotgun (WGS) entry which is preliminary data.</text>
</comment>
<dbReference type="AlphaFoldDB" id="A0A8J3W280"/>
<evidence type="ECO:0000259" key="4">
    <source>
        <dbReference type="PROSITE" id="PS51898"/>
    </source>
</evidence>
<dbReference type="GO" id="GO:0015074">
    <property type="term" value="P:DNA integration"/>
    <property type="evidence" value="ECO:0007669"/>
    <property type="project" value="InterPro"/>
</dbReference>
<protein>
    <submittedName>
        <fullName evidence="5">Integrase</fullName>
    </submittedName>
</protein>
<dbReference type="PROSITE" id="PS51898">
    <property type="entry name" value="TYR_RECOMBINASE"/>
    <property type="match status" value="1"/>
</dbReference>
<name>A0A8J3W280_9ACTN</name>
<keyword evidence="3" id="KW-0233">DNA recombination</keyword>